<dbReference type="EMBL" id="CP005961">
    <property type="protein sequence ID" value="AHZ73258.1"/>
    <property type="molecule type" value="Genomic_DNA"/>
</dbReference>
<gene>
    <name evidence="5" type="ORF">OU5_3736</name>
    <name evidence="6" type="ORF">OU5_P0006</name>
</gene>
<dbReference type="HOGENOM" id="CLU_058955_0_0_6"/>
<evidence type="ECO:0000256" key="3">
    <source>
        <dbReference type="ARBA" id="ARBA00022840"/>
    </source>
</evidence>
<dbReference type="SMART" id="SM00382">
    <property type="entry name" value="AAA"/>
    <property type="match status" value="1"/>
</dbReference>
<dbReference type="GO" id="GO:0005524">
    <property type="term" value="F:ATP binding"/>
    <property type="evidence" value="ECO:0007669"/>
    <property type="project" value="UniProtKB-KW"/>
</dbReference>
<evidence type="ECO:0000313" key="5">
    <source>
        <dbReference type="EMBL" id="AHZ70815.1"/>
    </source>
</evidence>
<geneLocation type="plasmid" evidence="7"/>
<reference evidence="5 7" key="1">
    <citation type="journal article" date="2012" name="J. Bacteriol.">
        <title>Genome sequence of cold-adapted Pseudomonas mandelii strain JR-1.</title>
        <authorList>
            <person name="Jang S.H."/>
            <person name="Kim J."/>
            <person name="Kim J."/>
            <person name="Hong S."/>
            <person name="Lee C."/>
        </authorList>
    </citation>
    <scope>NUCLEOTIDE SEQUENCE [LARGE SCALE GENOMIC DNA]</scope>
    <source>
        <strain evidence="5 7">JR-1</strain>
        <plasmid evidence="7">Plasmid</plasmid>
        <plasmid evidence="6">unnamed</plasmid>
    </source>
</reference>
<evidence type="ECO:0000256" key="2">
    <source>
        <dbReference type="ARBA" id="ARBA00022741"/>
    </source>
</evidence>
<comment type="similarity">
    <text evidence="1">Belongs to the AAA ATPase family.</text>
</comment>
<keyword evidence="6" id="KW-0614">Plasmid</keyword>
<sequence length="298" mass="32615">MSSSTVFEVKADLPTKKLDELADKLLGFEPRYLRVKKQLQLLLQANELEHWSQTHHKKKLAVIGLLADQYPLAIFHGDVGTGKTANAEAIANRLARDAKIEDAILFKLSNKVRGTGKVGEMGTLISQAFEEISKAIGTGNGRAFLIIDEGDSLGASRSQEHSHHEDKVGVNTLIQAIDNLRNHGGRIFAILCTNRLGALDAAVLRRASIVEEFVRPSDEERHELFTKDLSDMGIPAAEVAKLVKATAAKDGKPAWTYSDIRTRLYPAAVSLAFPDSPLKVEHFHQAARDLQPSPVMAG</sequence>
<dbReference type="Gene3D" id="3.40.50.300">
    <property type="entry name" value="P-loop containing nucleotide triphosphate hydrolases"/>
    <property type="match status" value="1"/>
</dbReference>
<dbReference type="InterPro" id="IPR003959">
    <property type="entry name" value="ATPase_AAA_core"/>
</dbReference>
<evidence type="ECO:0000313" key="7">
    <source>
        <dbReference type="Proteomes" id="UP000026913"/>
    </source>
</evidence>
<dbReference type="InterPro" id="IPR050221">
    <property type="entry name" value="26S_Proteasome_ATPase"/>
</dbReference>
<dbReference type="GO" id="GO:0016887">
    <property type="term" value="F:ATP hydrolysis activity"/>
    <property type="evidence" value="ECO:0007669"/>
    <property type="project" value="InterPro"/>
</dbReference>
<dbReference type="Pfam" id="PF00004">
    <property type="entry name" value="AAA"/>
    <property type="match status" value="1"/>
</dbReference>
<evidence type="ECO:0000313" key="6">
    <source>
        <dbReference type="EMBL" id="AHZ73258.1"/>
    </source>
</evidence>
<feature type="domain" description="AAA+ ATPase" evidence="4">
    <location>
        <begin position="69"/>
        <end position="217"/>
    </location>
</feature>
<dbReference type="OrthoDB" id="4772339at2"/>
<geneLocation type="plasmid" evidence="6">
    <name>unnamed</name>
</geneLocation>
<evidence type="ECO:0000256" key="1">
    <source>
        <dbReference type="ARBA" id="ARBA00006914"/>
    </source>
</evidence>
<dbReference type="Proteomes" id="UP000026913">
    <property type="component" value="Chromosome"/>
</dbReference>
<name>A0A024EE29_9PSED</name>
<keyword evidence="2" id="KW-0547">Nucleotide-binding</keyword>
<dbReference type="KEGG" id="pman:OU5_3736"/>
<accession>A0A024EE29</accession>
<protein>
    <submittedName>
        <fullName evidence="5">AAA ATPase central domain protein</fullName>
    </submittedName>
</protein>
<dbReference type="AlphaFoldDB" id="A0A024EE29"/>
<dbReference type="PANTHER" id="PTHR23073">
    <property type="entry name" value="26S PROTEASOME REGULATORY SUBUNIT"/>
    <property type="match status" value="1"/>
</dbReference>
<dbReference type="InterPro" id="IPR003593">
    <property type="entry name" value="AAA+_ATPase"/>
</dbReference>
<dbReference type="SUPFAM" id="SSF52540">
    <property type="entry name" value="P-loop containing nucleoside triphosphate hydrolases"/>
    <property type="match status" value="1"/>
</dbReference>
<dbReference type="KEGG" id="pman:OU5_P0006"/>
<dbReference type="RefSeq" id="WP_010454845.1">
    <property type="nucleotide sequence ID" value="NZ_CP005960.1"/>
</dbReference>
<dbReference type="InterPro" id="IPR027417">
    <property type="entry name" value="P-loop_NTPase"/>
</dbReference>
<evidence type="ECO:0000259" key="4">
    <source>
        <dbReference type="SMART" id="SM00382"/>
    </source>
</evidence>
<dbReference type="Proteomes" id="UP000026913">
    <property type="component" value="Plasmid unnamed"/>
</dbReference>
<proteinExistence type="inferred from homology"/>
<keyword evidence="3" id="KW-0067">ATP-binding</keyword>
<dbReference type="EMBL" id="CP005960">
    <property type="protein sequence ID" value="AHZ70815.1"/>
    <property type="molecule type" value="Genomic_DNA"/>
</dbReference>
<organism evidence="5 7">
    <name type="scientific">Pseudomonas mandelii JR-1</name>
    <dbReference type="NCBI Taxonomy" id="1147786"/>
    <lineage>
        <taxon>Bacteria</taxon>
        <taxon>Pseudomonadati</taxon>
        <taxon>Pseudomonadota</taxon>
        <taxon>Gammaproteobacteria</taxon>
        <taxon>Pseudomonadales</taxon>
        <taxon>Pseudomonadaceae</taxon>
        <taxon>Pseudomonas</taxon>
    </lineage>
</organism>